<feature type="compositionally biased region" description="Low complexity" evidence="1">
    <location>
        <begin position="191"/>
        <end position="211"/>
    </location>
</feature>
<accession>A0A448WF94</accession>
<reference evidence="2" key="1">
    <citation type="submission" date="2018-11" db="EMBL/GenBank/DDBJ databases">
        <authorList>
            <consortium name="Pathogen Informatics"/>
        </authorList>
    </citation>
    <scope>NUCLEOTIDE SEQUENCE</scope>
</reference>
<protein>
    <submittedName>
        <fullName evidence="2">Uncharacterized protein</fullName>
    </submittedName>
</protein>
<feature type="region of interest" description="Disordered" evidence="1">
    <location>
        <begin position="155"/>
        <end position="176"/>
    </location>
</feature>
<feature type="region of interest" description="Disordered" evidence="1">
    <location>
        <begin position="1"/>
        <end position="94"/>
    </location>
</feature>
<gene>
    <name evidence="2" type="ORF">PXEA_LOCUS3727</name>
</gene>
<feature type="region of interest" description="Disordered" evidence="1">
    <location>
        <begin position="191"/>
        <end position="228"/>
    </location>
</feature>
<evidence type="ECO:0000256" key="1">
    <source>
        <dbReference type="SAM" id="MobiDB-lite"/>
    </source>
</evidence>
<feature type="compositionally biased region" description="Polar residues" evidence="1">
    <location>
        <begin position="48"/>
        <end position="63"/>
    </location>
</feature>
<organism evidence="2 3">
    <name type="scientific">Protopolystoma xenopodis</name>
    <dbReference type="NCBI Taxonomy" id="117903"/>
    <lineage>
        <taxon>Eukaryota</taxon>
        <taxon>Metazoa</taxon>
        <taxon>Spiralia</taxon>
        <taxon>Lophotrochozoa</taxon>
        <taxon>Platyhelminthes</taxon>
        <taxon>Monogenea</taxon>
        <taxon>Polyopisthocotylea</taxon>
        <taxon>Polystomatidea</taxon>
        <taxon>Polystomatidae</taxon>
        <taxon>Protopolystoma</taxon>
    </lineage>
</organism>
<proteinExistence type="predicted"/>
<evidence type="ECO:0000313" key="3">
    <source>
        <dbReference type="Proteomes" id="UP000784294"/>
    </source>
</evidence>
<evidence type="ECO:0000313" key="2">
    <source>
        <dbReference type="EMBL" id="VEL10287.1"/>
    </source>
</evidence>
<keyword evidence="3" id="KW-1185">Reference proteome</keyword>
<feature type="compositionally biased region" description="Polar residues" evidence="1">
    <location>
        <begin position="17"/>
        <end position="28"/>
    </location>
</feature>
<sequence length="277" mass="30500">MRLSAPLSHARPHPQHRASSSRGATVSANGWRWSVKRRHPLAPRRVQTPHSASLPQSGQTRPSSIAEPRRRYRTVARSTGHVQPRASLLSPDDVSVRPSVGPSWVCSAKRRWTRAVQTHAAPATGLHSTLGAGHASLCPVTTASSARPLTRTGHRDWYHQQNQSPRTAPTAGRPQHSTAFHTRFDRFSLSSTSSLPLSSSPPVSASSRLNSTTPLHLPLASSRQSLTRRPHYLRPGLHSQSVRLLHDSAVFSPSKSHHFKRPLKPSRFVQLSFMPCP</sequence>
<dbReference type="AlphaFoldDB" id="A0A448WF94"/>
<dbReference type="EMBL" id="CAAALY010008578">
    <property type="protein sequence ID" value="VEL10287.1"/>
    <property type="molecule type" value="Genomic_DNA"/>
</dbReference>
<name>A0A448WF94_9PLAT</name>
<comment type="caution">
    <text evidence="2">The sequence shown here is derived from an EMBL/GenBank/DDBJ whole genome shotgun (WGS) entry which is preliminary data.</text>
</comment>
<dbReference type="Proteomes" id="UP000784294">
    <property type="component" value="Unassembled WGS sequence"/>
</dbReference>